<reference evidence="3 4" key="1">
    <citation type="submission" date="2019-10" db="EMBL/GenBank/DDBJ databases">
        <title>Assembly and Annotation for the nematode Trichostrongylus colubriformis.</title>
        <authorList>
            <person name="Martin J."/>
        </authorList>
    </citation>
    <scope>NUCLEOTIDE SEQUENCE [LARGE SCALE GENOMIC DNA]</scope>
    <source>
        <strain evidence="3">G859</strain>
        <tissue evidence="3">Whole worm</tissue>
    </source>
</reference>
<evidence type="ECO:0000313" key="4">
    <source>
        <dbReference type="Proteomes" id="UP001331761"/>
    </source>
</evidence>
<dbReference type="AlphaFoldDB" id="A0AAN8G6H6"/>
<proteinExistence type="predicted"/>
<keyword evidence="1" id="KW-0732">Signal</keyword>
<dbReference type="InterPro" id="IPR035940">
    <property type="entry name" value="CAP_sf"/>
</dbReference>
<feature type="non-terminal residue" evidence="3">
    <location>
        <position position="353"/>
    </location>
</feature>
<dbReference type="Proteomes" id="UP001331761">
    <property type="component" value="Unassembled WGS sequence"/>
</dbReference>
<dbReference type="SMART" id="SM00198">
    <property type="entry name" value="SCP"/>
    <property type="match status" value="1"/>
</dbReference>
<dbReference type="InterPro" id="IPR014044">
    <property type="entry name" value="CAP_dom"/>
</dbReference>
<feature type="signal peptide" evidence="1">
    <location>
        <begin position="1"/>
        <end position="19"/>
    </location>
</feature>
<accession>A0AAN8G6H6</accession>
<evidence type="ECO:0000259" key="2">
    <source>
        <dbReference type="SMART" id="SM00198"/>
    </source>
</evidence>
<dbReference type="SUPFAM" id="SSF55797">
    <property type="entry name" value="PR-1-like"/>
    <property type="match status" value="1"/>
</dbReference>
<evidence type="ECO:0000256" key="1">
    <source>
        <dbReference type="SAM" id="SignalP"/>
    </source>
</evidence>
<comment type="caution">
    <text evidence="3">The sequence shown here is derived from an EMBL/GenBank/DDBJ whole genome shotgun (WGS) entry which is preliminary data.</text>
</comment>
<keyword evidence="4" id="KW-1185">Reference proteome</keyword>
<dbReference type="Pfam" id="PF00188">
    <property type="entry name" value="CAP"/>
    <property type="match status" value="1"/>
</dbReference>
<feature type="chain" id="PRO_5042937094" evidence="1">
    <location>
        <begin position="20"/>
        <end position="353"/>
    </location>
</feature>
<protein>
    <submittedName>
        <fullName evidence="3">SCP domain-containing protein</fullName>
    </submittedName>
</protein>
<gene>
    <name evidence="3" type="ORF">GCK32_013977</name>
</gene>
<name>A0AAN8G6H6_TRICO</name>
<feature type="domain" description="SCP" evidence="2">
    <location>
        <begin position="264"/>
        <end position="353"/>
    </location>
</feature>
<dbReference type="EMBL" id="WIXE01002603">
    <property type="protein sequence ID" value="KAK5984670.1"/>
    <property type="molecule type" value="Genomic_DNA"/>
</dbReference>
<organism evidence="3 4">
    <name type="scientific">Trichostrongylus colubriformis</name>
    <name type="common">Black scour worm</name>
    <dbReference type="NCBI Taxonomy" id="6319"/>
    <lineage>
        <taxon>Eukaryota</taxon>
        <taxon>Metazoa</taxon>
        <taxon>Ecdysozoa</taxon>
        <taxon>Nematoda</taxon>
        <taxon>Chromadorea</taxon>
        <taxon>Rhabditida</taxon>
        <taxon>Rhabditina</taxon>
        <taxon>Rhabditomorpha</taxon>
        <taxon>Strongyloidea</taxon>
        <taxon>Trichostrongylidae</taxon>
        <taxon>Trichostrongylus</taxon>
    </lineage>
</organism>
<dbReference type="Gene3D" id="3.40.33.10">
    <property type="entry name" value="CAP"/>
    <property type="match status" value="1"/>
</dbReference>
<sequence length="353" mass="41040">MACRRDVLIFISLFTLIYGEVKVIEINVSKYEGLKSSQLNNREKQKQFYDFQFCMCPRAVQLHSQPWATSRCQCKPTIKGKRVIDSIPYAIFPMSCVSEVNPHNCLRASFKKTNNERVFVKVSIGSLTSVTLPLWQELPLDRMKNSRSLTTGTGTPFKINYDVITYSPFSSKESQVMNVWKPKSMKTSLFNLLFKRNIEEPDFKITSMEKTQRHRVVKAINSAPWTKDDITSVARYTTIQQIREALFRQSLKDRIMPTSFDVRLFKEELTTYHNIFRSRHGAPPLEYDYTLERAAQNWANSLGSRRSCLVHEVPRRYGENLFYFGAKKFPSAHVMAQLITQSFYMEGVGYDYN</sequence>
<evidence type="ECO:0000313" key="3">
    <source>
        <dbReference type="EMBL" id="KAK5984670.1"/>
    </source>
</evidence>